<dbReference type="InterPro" id="IPR002110">
    <property type="entry name" value="Ankyrin_rpt"/>
</dbReference>
<dbReference type="InterPro" id="IPR036770">
    <property type="entry name" value="Ankyrin_rpt-contain_sf"/>
</dbReference>
<organism evidence="1">
    <name type="scientific">viral metagenome</name>
    <dbReference type="NCBI Taxonomy" id="1070528"/>
    <lineage>
        <taxon>unclassified sequences</taxon>
        <taxon>metagenomes</taxon>
        <taxon>organismal metagenomes</taxon>
    </lineage>
</organism>
<accession>A0A6C0ILR3</accession>
<dbReference type="SUPFAM" id="SSF48403">
    <property type="entry name" value="Ankyrin repeat"/>
    <property type="match status" value="1"/>
</dbReference>
<name>A0A6C0ILR3_9ZZZZ</name>
<protein>
    <submittedName>
        <fullName evidence="1">Uncharacterized protein</fullName>
    </submittedName>
</protein>
<evidence type="ECO:0000313" key="1">
    <source>
        <dbReference type="EMBL" id="QHT93376.1"/>
    </source>
</evidence>
<dbReference type="PROSITE" id="PS50088">
    <property type="entry name" value="ANK_REPEAT"/>
    <property type="match status" value="1"/>
</dbReference>
<dbReference type="EMBL" id="MN740207">
    <property type="protein sequence ID" value="QHT93376.1"/>
    <property type="molecule type" value="Genomic_DNA"/>
</dbReference>
<dbReference type="AlphaFoldDB" id="A0A6C0ILR3"/>
<proteinExistence type="predicted"/>
<reference evidence="1" key="1">
    <citation type="journal article" date="2020" name="Nature">
        <title>Giant virus diversity and host interactions through global metagenomics.</title>
        <authorList>
            <person name="Schulz F."/>
            <person name="Roux S."/>
            <person name="Paez-Espino D."/>
            <person name="Jungbluth S."/>
            <person name="Walsh D.A."/>
            <person name="Denef V.J."/>
            <person name="McMahon K.D."/>
            <person name="Konstantinidis K.T."/>
            <person name="Eloe-Fadrosh E.A."/>
            <person name="Kyrpides N.C."/>
            <person name="Woyke T."/>
        </authorList>
    </citation>
    <scope>NUCLEOTIDE SEQUENCE</scope>
    <source>
        <strain evidence="1">GVMAG-M-3300024252-29</strain>
    </source>
</reference>
<dbReference type="Gene3D" id="1.25.40.20">
    <property type="entry name" value="Ankyrin repeat-containing domain"/>
    <property type="match status" value="1"/>
</dbReference>
<dbReference type="Pfam" id="PF12796">
    <property type="entry name" value="Ank_2"/>
    <property type="match status" value="1"/>
</dbReference>
<sequence>MTHSLFNAVLENKYFQLLNLLQNGENPNIFDEDGFTPLMRWFQYNDNINNTEQMLFPDTLLLYGSNINERSYDDNGTTVLMEEAIKNNLYTVNYLLDKGADLTVKCISLRETAYEKAEKLGNVCIENCLLDKCTARSSSFTTVVLDNYSTPTTITEKKYSDTITNHTTIVPSKKSYFLHLCSCITK</sequence>